<dbReference type="AlphaFoldDB" id="A0A849KNX7"/>
<proteinExistence type="predicted"/>
<reference evidence="2 3" key="1">
    <citation type="submission" date="2020-05" db="EMBL/GenBank/DDBJ databases">
        <title>Draft Genome Sequence of Ochrobactrum soli Isolated from Stable Fly Gut.</title>
        <authorList>
            <person name="Pileggi M.T."/>
            <person name="Vazhakkala L.J."/>
            <person name="Wong C.N."/>
        </authorList>
    </citation>
    <scope>NUCLEOTIDE SEQUENCE [LARGE SCALE GENOMIC DNA]</scope>
    <source>
        <strain evidence="2 3">MTP-C0764</strain>
    </source>
</reference>
<dbReference type="RefSeq" id="WP_167836045.1">
    <property type="nucleotide sequence ID" value="NZ_JABFCY010000025.1"/>
</dbReference>
<gene>
    <name evidence="2" type="ORF">HKX02_24595</name>
</gene>
<evidence type="ECO:0000256" key="1">
    <source>
        <dbReference type="SAM" id="MobiDB-lite"/>
    </source>
</evidence>
<organism evidence="2 3">
    <name type="scientific">Ochrobactrum soli</name>
    <dbReference type="NCBI Taxonomy" id="2448455"/>
    <lineage>
        <taxon>Bacteria</taxon>
        <taxon>Pseudomonadati</taxon>
        <taxon>Pseudomonadota</taxon>
        <taxon>Alphaproteobacteria</taxon>
        <taxon>Hyphomicrobiales</taxon>
        <taxon>Brucellaceae</taxon>
        <taxon>Brucella/Ochrobactrum group</taxon>
        <taxon>Ochrobactrum</taxon>
    </lineage>
</organism>
<sequence length="51" mass="5304">MSASKGVGSGGSVRWIIEILDSGALEMFAGQNQAETADTTKNAPEDRGVLH</sequence>
<comment type="caution">
    <text evidence="2">The sequence shown here is derived from an EMBL/GenBank/DDBJ whole genome shotgun (WGS) entry which is preliminary data.</text>
</comment>
<keyword evidence="3" id="KW-1185">Reference proteome</keyword>
<evidence type="ECO:0000313" key="3">
    <source>
        <dbReference type="Proteomes" id="UP000574931"/>
    </source>
</evidence>
<dbReference type="Proteomes" id="UP000574931">
    <property type="component" value="Unassembled WGS sequence"/>
</dbReference>
<protein>
    <submittedName>
        <fullName evidence="2">Uncharacterized protein</fullName>
    </submittedName>
</protein>
<accession>A0A849KNX7</accession>
<name>A0A849KNX7_9HYPH</name>
<evidence type="ECO:0000313" key="2">
    <source>
        <dbReference type="EMBL" id="NNU63411.1"/>
    </source>
</evidence>
<feature type="region of interest" description="Disordered" evidence="1">
    <location>
        <begin position="31"/>
        <end position="51"/>
    </location>
</feature>
<dbReference type="EMBL" id="JABFCY010000025">
    <property type="protein sequence ID" value="NNU63411.1"/>
    <property type="molecule type" value="Genomic_DNA"/>
</dbReference>
<feature type="compositionally biased region" description="Polar residues" evidence="1">
    <location>
        <begin position="31"/>
        <end position="42"/>
    </location>
</feature>